<evidence type="ECO:0000256" key="1">
    <source>
        <dbReference type="SAM" id="Phobius"/>
    </source>
</evidence>
<accession>A0ABZ1L8H8</accession>
<feature type="transmembrane region" description="Helical" evidence="1">
    <location>
        <begin position="94"/>
        <end position="117"/>
    </location>
</feature>
<dbReference type="EMBL" id="CP108188">
    <property type="protein sequence ID" value="WTR70769.1"/>
    <property type="molecule type" value="Genomic_DNA"/>
</dbReference>
<dbReference type="Proteomes" id="UP001622594">
    <property type="component" value="Chromosome"/>
</dbReference>
<organism evidence="2 3">
    <name type="scientific">Streptomyces zaomyceticus</name>
    <dbReference type="NCBI Taxonomy" id="68286"/>
    <lineage>
        <taxon>Bacteria</taxon>
        <taxon>Bacillati</taxon>
        <taxon>Actinomycetota</taxon>
        <taxon>Actinomycetes</taxon>
        <taxon>Kitasatosporales</taxon>
        <taxon>Streptomycetaceae</taxon>
        <taxon>Streptomyces</taxon>
    </lineage>
</organism>
<proteinExistence type="predicted"/>
<keyword evidence="3" id="KW-1185">Reference proteome</keyword>
<keyword evidence="1" id="KW-0472">Membrane</keyword>
<name>A0ABZ1L8H8_9ACTN</name>
<keyword evidence="1" id="KW-0812">Transmembrane</keyword>
<sequence length="340" mass="36063">MAEVTTEDLSIQIAGLRHHVRKVDGGWLPTTEWLKQKLAPLDLVSGIKEKLDDVHKEVVKNPVSEYWEAAGFDGIAAGIEKLYEGEGLGTALKYWGSTVAGGIAALLIGALTLLLVANAQFLQRKLQAALSRFFTGRETILATSNSGRGIRPQSLDAVQGREAAAGGGFASLADPPNPALLNPLFEKLGAVNRRILVFNNGVRKLPSATSLGKTAEAVGKVNAAIELANPEKIGLVAEKADKLVKALKDYDPKKVPDPKKLTKLNAAMVDADPDKIRAVASATGKLASSQRHFDPKKIPKARGLSSAAEAAERLALAGRDVAQAFDVLKTKAREATQAMA</sequence>
<reference evidence="2 3" key="1">
    <citation type="submission" date="2022-10" db="EMBL/GenBank/DDBJ databases">
        <title>The complete genomes of actinobacterial strains from the NBC collection.</title>
        <authorList>
            <person name="Joergensen T.S."/>
            <person name="Alvarez Arevalo M."/>
            <person name="Sterndorff E.B."/>
            <person name="Faurdal D."/>
            <person name="Vuksanovic O."/>
            <person name="Mourched A.-S."/>
            <person name="Charusanti P."/>
            <person name="Shaw S."/>
            <person name="Blin K."/>
            <person name="Weber T."/>
        </authorList>
    </citation>
    <scope>NUCLEOTIDE SEQUENCE [LARGE SCALE GENOMIC DNA]</scope>
    <source>
        <strain evidence="2 3">NBC_00123</strain>
    </source>
</reference>
<gene>
    <name evidence="2" type="ORF">OG814_16510</name>
</gene>
<keyword evidence="1" id="KW-1133">Transmembrane helix</keyword>
<evidence type="ECO:0000313" key="2">
    <source>
        <dbReference type="EMBL" id="WTR70769.1"/>
    </source>
</evidence>
<dbReference type="RefSeq" id="WP_406334801.1">
    <property type="nucleotide sequence ID" value="NZ_CP108188.1"/>
</dbReference>
<evidence type="ECO:0000313" key="3">
    <source>
        <dbReference type="Proteomes" id="UP001622594"/>
    </source>
</evidence>
<protein>
    <submittedName>
        <fullName evidence="2">Uncharacterized protein</fullName>
    </submittedName>
</protein>